<dbReference type="Pfam" id="PF01501">
    <property type="entry name" value="Glyco_transf_8"/>
    <property type="match status" value="1"/>
</dbReference>
<dbReference type="Gene3D" id="3.90.550.10">
    <property type="entry name" value="Spore Coat Polysaccharide Biosynthesis Protein SpsA, Chain A"/>
    <property type="match status" value="1"/>
</dbReference>
<accession>A0A1T4P764</accession>
<dbReference type="GO" id="GO:0046872">
    <property type="term" value="F:metal ion binding"/>
    <property type="evidence" value="ECO:0007669"/>
    <property type="project" value="UniProtKB-KW"/>
</dbReference>
<dbReference type="InterPro" id="IPR002495">
    <property type="entry name" value="Glyco_trans_8"/>
</dbReference>
<organism evidence="5 6">
    <name type="scientific">Segatella oulorum</name>
    <dbReference type="NCBI Taxonomy" id="28136"/>
    <lineage>
        <taxon>Bacteria</taxon>
        <taxon>Pseudomonadati</taxon>
        <taxon>Bacteroidota</taxon>
        <taxon>Bacteroidia</taxon>
        <taxon>Bacteroidales</taxon>
        <taxon>Prevotellaceae</taxon>
        <taxon>Segatella</taxon>
    </lineage>
</organism>
<keyword evidence="4" id="KW-0472">Membrane</keyword>
<dbReference type="InterPro" id="IPR050748">
    <property type="entry name" value="Glycosyltrans_8_dom-fam"/>
</dbReference>
<evidence type="ECO:0000256" key="1">
    <source>
        <dbReference type="ARBA" id="ARBA00022676"/>
    </source>
</evidence>
<dbReference type="CDD" id="cd04194">
    <property type="entry name" value="GT8_A4GalT_like"/>
    <property type="match status" value="1"/>
</dbReference>
<keyword evidence="4" id="KW-0812">Transmembrane</keyword>
<dbReference type="PANTHER" id="PTHR13778:SF47">
    <property type="entry name" value="LIPOPOLYSACCHARIDE 1,3-GALACTOSYLTRANSFERASE"/>
    <property type="match status" value="1"/>
</dbReference>
<dbReference type="SUPFAM" id="SSF53448">
    <property type="entry name" value="Nucleotide-diphospho-sugar transferases"/>
    <property type="match status" value="1"/>
</dbReference>
<keyword evidence="1" id="KW-0328">Glycosyltransferase</keyword>
<protein>
    <submittedName>
        <fullName evidence="5">Glycosyl transferase family 8</fullName>
    </submittedName>
</protein>
<keyword evidence="4" id="KW-1133">Transmembrane helix</keyword>
<dbReference type="EMBL" id="FUXK01000013">
    <property type="protein sequence ID" value="SJZ87299.1"/>
    <property type="molecule type" value="Genomic_DNA"/>
</dbReference>
<evidence type="ECO:0000256" key="4">
    <source>
        <dbReference type="SAM" id="Phobius"/>
    </source>
</evidence>
<proteinExistence type="predicted"/>
<dbReference type="STRING" id="28136.SAMN02745202_01321"/>
<sequence length="344" mass="40517">MKEYHITCSTDDNYVQHCMAMLCSLFENNTGYIFHVHLLHHALSEHGQQLITALCQRYSCAISFYDIDEQYTSEFKISESHPNLSVAAYYRIFLPSLLTADIERILYLDCDIIVLGKVIDLYEIELDNCGVAATCDGTPLNNQHRQILSIGLGDKGFCSGVLMINLTYWREHDSSNHMLEYINRMGDNLMMEDQDVLNHEFRHHWLQLPYKYGKYPMTFVLLDGRQKTFDLYEYAMEPCILHYASSFKPWLNVKIPDGKHYWKYVALSGFPNPKTTKIDAKENLKLRILILRYYLNCYVRPFIPNTFELIVKDIAALLMIPFYFFKCDGMKRYRLKRWLEKYGM</sequence>
<evidence type="ECO:0000256" key="3">
    <source>
        <dbReference type="ARBA" id="ARBA00022723"/>
    </source>
</evidence>
<dbReference type="AlphaFoldDB" id="A0A1T4P764"/>
<gene>
    <name evidence="5" type="ORF">SAMN02745202_01321</name>
</gene>
<evidence type="ECO:0000313" key="6">
    <source>
        <dbReference type="Proteomes" id="UP000190065"/>
    </source>
</evidence>
<reference evidence="5 6" key="1">
    <citation type="submission" date="2017-02" db="EMBL/GenBank/DDBJ databases">
        <authorList>
            <person name="Peterson S.W."/>
        </authorList>
    </citation>
    <scope>NUCLEOTIDE SEQUENCE [LARGE SCALE GENOMIC DNA]</scope>
    <source>
        <strain evidence="5 6">ATCC 43324</strain>
    </source>
</reference>
<name>A0A1T4P764_9BACT</name>
<dbReference type="PANTHER" id="PTHR13778">
    <property type="entry name" value="GLYCOSYLTRANSFERASE 8 DOMAIN-CONTAINING PROTEIN"/>
    <property type="match status" value="1"/>
</dbReference>
<dbReference type="InterPro" id="IPR029044">
    <property type="entry name" value="Nucleotide-diphossugar_trans"/>
</dbReference>
<keyword evidence="2 5" id="KW-0808">Transferase</keyword>
<feature type="transmembrane region" description="Helical" evidence="4">
    <location>
        <begin position="309"/>
        <end position="327"/>
    </location>
</feature>
<keyword evidence="3" id="KW-0479">Metal-binding</keyword>
<dbReference type="GO" id="GO:0016757">
    <property type="term" value="F:glycosyltransferase activity"/>
    <property type="evidence" value="ECO:0007669"/>
    <property type="project" value="UniProtKB-KW"/>
</dbReference>
<evidence type="ECO:0000313" key="5">
    <source>
        <dbReference type="EMBL" id="SJZ87299.1"/>
    </source>
</evidence>
<dbReference type="Proteomes" id="UP000190065">
    <property type="component" value="Unassembled WGS sequence"/>
</dbReference>
<evidence type="ECO:0000256" key="2">
    <source>
        <dbReference type="ARBA" id="ARBA00022679"/>
    </source>
</evidence>
<dbReference type="RefSeq" id="WP_078805629.1">
    <property type="nucleotide sequence ID" value="NZ_FUXK01000013.1"/>
</dbReference>